<protein>
    <submittedName>
        <fullName evidence="5">Peptide/nickel transport system substrate-binding protein</fullName>
    </submittedName>
</protein>
<dbReference type="SUPFAM" id="SSF53850">
    <property type="entry name" value="Periplasmic binding protein-like II"/>
    <property type="match status" value="1"/>
</dbReference>
<organism evidence="5 6">
    <name type="scientific">Thiothrix eikelboomii</name>
    <dbReference type="NCBI Taxonomy" id="92487"/>
    <lineage>
        <taxon>Bacteria</taxon>
        <taxon>Pseudomonadati</taxon>
        <taxon>Pseudomonadota</taxon>
        <taxon>Gammaproteobacteria</taxon>
        <taxon>Thiotrichales</taxon>
        <taxon>Thiotrichaceae</taxon>
        <taxon>Thiothrix</taxon>
    </lineage>
</organism>
<evidence type="ECO:0000256" key="3">
    <source>
        <dbReference type="ARBA" id="ARBA00022729"/>
    </source>
</evidence>
<dbReference type="InterPro" id="IPR000914">
    <property type="entry name" value="SBP_5_dom"/>
</dbReference>
<dbReference type="STRING" id="92487.SAMN02745130_03600"/>
<dbReference type="InterPro" id="IPR039424">
    <property type="entry name" value="SBP_5"/>
</dbReference>
<evidence type="ECO:0000313" key="5">
    <source>
        <dbReference type="EMBL" id="SKA93924.1"/>
    </source>
</evidence>
<proteinExistence type="inferred from homology"/>
<gene>
    <name evidence="5" type="ORF">SAMN02745130_03600</name>
</gene>
<accession>A0A1T4XWN9</accession>
<dbReference type="InterPro" id="IPR006311">
    <property type="entry name" value="TAT_signal"/>
</dbReference>
<dbReference type="EMBL" id="FUYB01000025">
    <property type="protein sequence ID" value="SKA93924.1"/>
    <property type="molecule type" value="Genomic_DNA"/>
</dbReference>
<dbReference type="PIRSF" id="PIRSF002741">
    <property type="entry name" value="MppA"/>
    <property type="match status" value="1"/>
</dbReference>
<dbReference type="GO" id="GO:0030288">
    <property type="term" value="C:outer membrane-bounded periplasmic space"/>
    <property type="evidence" value="ECO:0007669"/>
    <property type="project" value="UniProtKB-ARBA"/>
</dbReference>
<name>A0A1T4XWN9_9GAMM</name>
<dbReference type="InterPro" id="IPR023765">
    <property type="entry name" value="SBP_5_CS"/>
</dbReference>
<evidence type="ECO:0000259" key="4">
    <source>
        <dbReference type="Pfam" id="PF00496"/>
    </source>
</evidence>
<sequence>MSKFPEADKHPMIPTLIADLENKKISRREFLRTTTLLGVSAVTAYAVAGTILGEKLMPAALAAEETPKKGGVLRVSMPVQEITDPALFDWTEKSNVARQFLEYLTITGADNITRPMLAESWEANADLTEWTFKLRKDVKWSNGDQFNADDVVFNFTRWLDPKTGSSNIGLFSAMVKDVDTGEKDADGKPKMTKQMIEGAVTKVDDFTVKLKMSTPQLAIPENLYNYPTAIVHRNFEKDGKDLIKNPIGTGPYKLDKYKVGEIAVLKRSDQPYWGGEVYLDEIQYIDHGPASTAQLAAFASGQVDTIYEFDIASYALAESVANSTIYPSQSSQTGCIRMRVSEKPFDNKKLRQAIQACVDPEKYVQTIYQGKGGLVAEHHHVSPIHPEYAELPKLKQDHEKAKKLLEEAGFKDGIELSLDCGNTNGPWQQQACEILKEQCAPAGIKININLMPAAKYWEIWDKTPFGITAWTHRPLGTMVLSVGYRAGVPWNETNYNNPEFEAALNKAEALLDVDKRKEAMKDVQRILQEDAVIVQPIWQSNFFVATNKVKGLKAHPTQYHQFSTPYNKVWLDA</sequence>
<feature type="domain" description="Solute-binding protein family 5" evidence="4">
    <location>
        <begin position="114"/>
        <end position="468"/>
    </location>
</feature>
<dbReference type="Pfam" id="PF00496">
    <property type="entry name" value="SBP_bac_5"/>
    <property type="match status" value="1"/>
</dbReference>
<keyword evidence="2" id="KW-0813">Transport</keyword>
<dbReference type="InterPro" id="IPR030678">
    <property type="entry name" value="Peptide/Ni-bd"/>
</dbReference>
<dbReference type="Proteomes" id="UP000190460">
    <property type="component" value="Unassembled WGS sequence"/>
</dbReference>
<evidence type="ECO:0000256" key="1">
    <source>
        <dbReference type="ARBA" id="ARBA00005695"/>
    </source>
</evidence>
<keyword evidence="3" id="KW-0732">Signal</keyword>
<dbReference type="GO" id="GO:1904680">
    <property type="term" value="F:peptide transmembrane transporter activity"/>
    <property type="evidence" value="ECO:0007669"/>
    <property type="project" value="TreeGrafter"/>
</dbReference>
<reference evidence="6" key="1">
    <citation type="submission" date="2017-02" db="EMBL/GenBank/DDBJ databases">
        <authorList>
            <person name="Varghese N."/>
            <person name="Submissions S."/>
        </authorList>
    </citation>
    <scope>NUCLEOTIDE SEQUENCE [LARGE SCALE GENOMIC DNA]</scope>
    <source>
        <strain evidence="6">ATCC 49788</strain>
    </source>
</reference>
<dbReference type="PANTHER" id="PTHR30290:SF9">
    <property type="entry name" value="OLIGOPEPTIDE-BINDING PROTEIN APPA"/>
    <property type="match status" value="1"/>
</dbReference>
<keyword evidence="6" id="KW-1185">Reference proteome</keyword>
<dbReference type="PANTHER" id="PTHR30290">
    <property type="entry name" value="PERIPLASMIC BINDING COMPONENT OF ABC TRANSPORTER"/>
    <property type="match status" value="1"/>
</dbReference>
<evidence type="ECO:0000256" key="2">
    <source>
        <dbReference type="ARBA" id="ARBA00022448"/>
    </source>
</evidence>
<dbReference type="OrthoDB" id="9801912at2"/>
<dbReference type="GO" id="GO:0043190">
    <property type="term" value="C:ATP-binding cassette (ABC) transporter complex"/>
    <property type="evidence" value="ECO:0007669"/>
    <property type="project" value="InterPro"/>
</dbReference>
<evidence type="ECO:0000313" key="6">
    <source>
        <dbReference type="Proteomes" id="UP000190460"/>
    </source>
</evidence>
<dbReference type="GO" id="GO:0015833">
    <property type="term" value="P:peptide transport"/>
    <property type="evidence" value="ECO:0007669"/>
    <property type="project" value="TreeGrafter"/>
</dbReference>
<dbReference type="PROSITE" id="PS01040">
    <property type="entry name" value="SBP_BACTERIAL_5"/>
    <property type="match status" value="1"/>
</dbReference>
<dbReference type="CDD" id="cd08503">
    <property type="entry name" value="PBP2_NikA_DppA_OppA_like_17"/>
    <property type="match status" value="1"/>
</dbReference>
<dbReference type="PROSITE" id="PS51318">
    <property type="entry name" value="TAT"/>
    <property type="match status" value="1"/>
</dbReference>
<dbReference type="AlphaFoldDB" id="A0A1T4XWN9"/>
<comment type="similarity">
    <text evidence="1">Belongs to the bacterial solute-binding protein 5 family.</text>
</comment>
<dbReference type="Gene3D" id="3.90.76.10">
    <property type="entry name" value="Dipeptide-binding Protein, Domain 1"/>
    <property type="match status" value="1"/>
</dbReference>
<dbReference type="Gene3D" id="3.40.190.10">
    <property type="entry name" value="Periplasmic binding protein-like II"/>
    <property type="match status" value="1"/>
</dbReference>
<dbReference type="RefSeq" id="WP_078924045.1">
    <property type="nucleotide sequence ID" value="NZ_FUYB01000025.1"/>
</dbReference>
<dbReference type="Gene3D" id="3.10.105.10">
    <property type="entry name" value="Dipeptide-binding Protein, Domain 3"/>
    <property type="match status" value="1"/>
</dbReference>